<dbReference type="InterPro" id="IPR012902">
    <property type="entry name" value="N_methyl_site"/>
</dbReference>
<keyword evidence="2" id="KW-0812">Transmembrane</keyword>
<feature type="transmembrane region" description="Helical" evidence="2">
    <location>
        <begin position="30"/>
        <end position="54"/>
    </location>
</feature>
<keyword evidence="4" id="KW-1185">Reference proteome</keyword>
<evidence type="ECO:0000313" key="3">
    <source>
        <dbReference type="EMBL" id="BDI04695.1"/>
    </source>
</evidence>
<accession>A0ABM7YK41</accession>
<name>A0ABM7YK41_9BURK</name>
<dbReference type="Proteomes" id="UP001057498">
    <property type="component" value="Chromosome"/>
</dbReference>
<organism evidence="3 4">
    <name type="scientific">Sphaerotilus microaerophilus</name>
    <dbReference type="NCBI Taxonomy" id="2914710"/>
    <lineage>
        <taxon>Bacteria</taxon>
        <taxon>Pseudomonadati</taxon>
        <taxon>Pseudomonadota</taxon>
        <taxon>Betaproteobacteria</taxon>
        <taxon>Burkholderiales</taxon>
        <taxon>Sphaerotilaceae</taxon>
        <taxon>Sphaerotilus</taxon>
    </lineage>
</organism>
<gene>
    <name evidence="3" type="ORF">CATMQ487_16650</name>
</gene>
<proteinExistence type="predicted"/>
<evidence type="ECO:0000256" key="1">
    <source>
        <dbReference type="SAM" id="MobiDB-lite"/>
    </source>
</evidence>
<dbReference type="PROSITE" id="PS00409">
    <property type="entry name" value="PROKAR_NTER_METHYL"/>
    <property type="match status" value="1"/>
</dbReference>
<feature type="region of interest" description="Disordered" evidence="1">
    <location>
        <begin position="1"/>
        <end position="23"/>
    </location>
</feature>
<sequence length="184" mass="18628">MVVTPRHGSTVGRPAACPQRRRQGRDHLEGLSLVELLVATAIGALLLAGMGSVARLGVAARSETGGSAEALQQARFALERLQAAARATAPHALLPAAANTSGNVFSPAYFCVNGAGALVETTTADTGCTGTQVIAERVTAFGLSQPAGTGPLQAMSAEVVLTTRSPAGSTVTLRERLRLGGGTL</sequence>
<keyword evidence="2" id="KW-1133">Transmembrane helix</keyword>
<reference evidence="3" key="1">
    <citation type="submission" date="2022-04" db="EMBL/GenBank/DDBJ databases">
        <title>Whole genome sequence of Sphaerotilus sp. FB-5.</title>
        <authorList>
            <person name="Takeda M."/>
            <person name="Narihara S."/>
            <person name="Akimoto M."/>
            <person name="Akimoto R."/>
            <person name="Nishiyashiki S."/>
            <person name="Murakami T."/>
        </authorList>
    </citation>
    <scope>NUCLEOTIDE SEQUENCE</scope>
    <source>
        <strain evidence="3">FB-5</strain>
    </source>
</reference>
<evidence type="ECO:0008006" key="5">
    <source>
        <dbReference type="Google" id="ProtNLM"/>
    </source>
</evidence>
<dbReference type="EMBL" id="AP025730">
    <property type="protein sequence ID" value="BDI04695.1"/>
    <property type="molecule type" value="Genomic_DNA"/>
</dbReference>
<evidence type="ECO:0000256" key="2">
    <source>
        <dbReference type="SAM" id="Phobius"/>
    </source>
</evidence>
<keyword evidence="2" id="KW-0472">Membrane</keyword>
<protein>
    <recommendedName>
        <fullName evidence="5">Prepilin-type N-terminal cleavage/methylation domain-containing protein</fullName>
    </recommendedName>
</protein>
<evidence type="ECO:0000313" key="4">
    <source>
        <dbReference type="Proteomes" id="UP001057498"/>
    </source>
</evidence>